<evidence type="ECO:0000313" key="3">
    <source>
        <dbReference type="Proteomes" id="UP000682111"/>
    </source>
</evidence>
<keyword evidence="1" id="KW-0812">Transmembrane</keyword>
<accession>A0A919WJ83</accession>
<name>A0A919WJ83_9BACI</name>
<keyword evidence="3" id="KW-1185">Reference proteome</keyword>
<keyword evidence="1" id="KW-0472">Membrane</keyword>
<organism evidence="2 3">
    <name type="scientific">Robertmurraya siralis</name>
    <dbReference type="NCBI Taxonomy" id="77777"/>
    <lineage>
        <taxon>Bacteria</taxon>
        <taxon>Bacillati</taxon>
        <taxon>Bacillota</taxon>
        <taxon>Bacilli</taxon>
        <taxon>Bacillales</taxon>
        <taxon>Bacillaceae</taxon>
        <taxon>Robertmurraya</taxon>
    </lineage>
</organism>
<dbReference type="RefSeq" id="WP_137743471.1">
    <property type="nucleotide sequence ID" value="NZ_BORC01000005.1"/>
</dbReference>
<comment type="caution">
    <text evidence="2">The sequence shown here is derived from an EMBL/GenBank/DDBJ whole genome shotgun (WGS) entry which is preliminary data.</text>
</comment>
<evidence type="ECO:0000256" key="1">
    <source>
        <dbReference type="SAM" id="Phobius"/>
    </source>
</evidence>
<gene>
    <name evidence="2" type="ORF">J27TS8_30380</name>
</gene>
<dbReference type="Proteomes" id="UP000682111">
    <property type="component" value="Unassembled WGS sequence"/>
</dbReference>
<proteinExistence type="predicted"/>
<keyword evidence="1" id="KW-1133">Transmembrane helix</keyword>
<dbReference type="AlphaFoldDB" id="A0A919WJ83"/>
<sequence length="66" mass="7262">MLVGSLAEIALFFLVIGLALPFIAHHFSIFALISPIIALIPDIWRRIEWATCSSTHVSTIPSMKAL</sequence>
<evidence type="ECO:0000313" key="2">
    <source>
        <dbReference type="EMBL" id="GIN63045.1"/>
    </source>
</evidence>
<reference evidence="2" key="1">
    <citation type="submission" date="2021-03" db="EMBL/GenBank/DDBJ databases">
        <title>Antimicrobial resistance genes in bacteria isolated from Japanese honey, and their potential for conferring macrolide and lincosamide resistance in the American foulbrood pathogen Paenibacillus larvae.</title>
        <authorList>
            <person name="Okamoto M."/>
            <person name="Kumagai M."/>
            <person name="Kanamori H."/>
            <person name="Takamatsu D."/>
        </authorList>
    </citation>
    <scope>NUCLEOTIDE SEQUENCE</scope>
    <source>
        <strain evidence="2">J27TS8</strain>
    </source>
</reference>
<protein>
    <submittedName>
        <fullName evidence="2">Uncharacterized protein</fullName>
    </submittedName>
</protein>
<feature type="transmembrane region" description="Helical" evidence="1">
    <location>
        <begin position="12"/>
        <end position="40"/>
    </location>
</feature>
<dbReference type="EMBL" id="BORC01000005">
    <property type="protein sequence ID" value="GIN63045.1"/>
    <property type="molecule type" value="Genomic_DNA"/>
</dbReference>